<name>A0A8T7GYN7_9EURY</name>
<dbReference type="PANTHER" id="PTHR43169:SF2">
    <property type="entry name" value="NAD_GMP SYNTHASE DOMAIN-CONTAINING PROTEIN"/>
    <property type="match status" value="1"/>
</dbReference>
<comment type="caution">
    <text evidence="2">The sequence shown here is derived from an EMBL/GenBank/DDBJ whole genome shotgun (WGS) entry which is preliminary data.</text>
</comment>
<dbReference type="GO" id="GO:0006529">
    <property type="term" value="P:asparagine biosynthetic process"/>
    <property type="evidence" value="ECO:0007669"/>
    <property type="project" value="InterPro"/>
</dbReference>
<dbReference type="NCBIfam" id="TIGR00268">
    <property type="entry name" value="ATP-dependent sacrificial sulfur transferase LarE"/>
    <property type="match status" value="1"/>
</dbReference>
<dbReference type="Gene3D" id="3.40.50.620">
    <property type="entry name" value="HUPs"/>
    <property type="match status" value="1"/>
</dbReference>
<dbReference type="AlphaFoldDB" id="A0A8T7GYN7"/>
<feature type="domain" description="Asparagine synthetase" evidence="1">
    <location>
        <begin position="11"/>
        <end position="75"/>
    </location>
</feature>
<dbReference type="EMBL" id="JABMJE010000004">
    <property type="protein sequence ID" value="NQS77203.1"/>
    <property type="molecule type" value="Genomic_DNA"/>
</dbReference>
<dbReference type="InterPro" id="IPR014729">
    <property type="entry name" value="Rossmann-like_a/b/a_fold"/>
</dbReference>
<gene>
    <name evidence="2" type="primary">larE</name>
    <name evidence="2" type="ORF">HQQ74_00570</name>
</gene>
<dbReference type="InterPro" id="IPR005232">
    <property type="entry name" value="LarE"/>
</dbReference>
<accession>A0A8T7GYN7</accession>
<dbReference type="PIRSF" id="PIRSF006661">
    <property type="entry name" value="PP-lp_UCP006661"/>
    <property type="match status" value="1"/>
</dbReference>
<evidence type="ECO:0000313" key="3">
    <source>
        <dbReference type="Proteomes" id="UP000737555"/>
    </source>
</evidence>
<dbReference type="SUPFAM" id="SSF52402">
    <property type="entry name" value="Adenine nucleotide alpha hydrolases-like"/>
    <property type="match status" value="1"/>
</dbReference>
<dbReference type="GO" id="GO:0004066">
    <property type="term" value="F:asparagine synthase (glutamine-hydrolyzing) activity"/>
    <property type="evidence" value="ECO:0007669"/>
    <property type="project" value="InterPro"/>
</dbReference>
<evidence type="ECO:0000313" key="2">
    <source>
        <dbReference type="EMBL" id="NQS77203.1"/>
    </source>
</evidence>
<proteinExistence type="predicted"/>
<reference evidence="2" key="1">
    <citation type="submission" date="2020-05" db="EMBL/GenBank/DDBJ databases">
        <title>The first insight into the ecology of ammonia-tolerant syntrophic propionate oxidizing bacteria.</title>
        <authorList>
            <person name="Singh A."/>
            <person name="Schnurer A."/>
            <person name="Westerholm M."/>
        </authorList>
    </citation>
    <scope>NUCLEOTIDE SEQUENCE</scope>
    <source>
        <strain evidence="2">MAG54</strain>
    </source>
</reference>
<dbReference type="Proteomes" id="UP000737555">
    <property type="component" value="Unassembled WGS sequence"/>
</dbReference>
<dbReference type="InterPro" id="IPR001962">
    <property type="entry name" value="Asn_synthase"/>
</dbReference>
<evidence type="ECO:0000259" key="1">
    <source>
        <dbReference type="Pfam" id="PF00733"/>
    </source>
</evidence>
<protein>
    <submittedName>
        <fullName evidence="2">ATP-dependent sacrificial sulfur transferase LarE</fullName>
    </submittedName>
</protein>
<keyword evidence="2" id="KW-0808">Transferase</keyword>
<dbReference type="Pfam" id="PF00733">
    <property type="entry name" value="Asn_synthase"/>
    <property type="match status" value="1"/>
</dbReference>
<dbReference type="PANTHER" id="PTHR43169">
    <property type="entry name" value="EXSB FAMILY PROTEIN"/>
    <property type="match status" value="1"/>
</dbReference>
<dbReference type="GO" id="GO:0016783">
    <property type="term" value="F:sulfurtransferase activity"/>
    <property type="evidence" value="ECO:0007669"/>
    <property type="project" value="InterPro"/>
</dbReference>
<dbReference type="RefSeq" id="WP_074175217.1">
    <property type="nucleotide sequence ID" value="NZ_DAIMMY010000021.1"/>
</dbReference>
<organism evidence="2 3">
    <name type="scientific">Methanoculleus bourgensis</name>
    <dbReference type="NCBI Taxonomy" id="83986"/>
    <lineage>
        <taxon>Archaea</taxon>
        <taxon>Methanobacteriati</taxon>
        <taxon>Methanobacteriota</taxon>
        <taxon>Stenosarchaea group</taxon>
        <taxon>Methanomicrobia</taxon>
        <taxon>Methanomicrobiales</taxon>
        <taxon>Methanomicrobiaceae</taxon>
        <taxon>Methanoculleus</taxon>
    </lineage>
</organism>
<sequence>MARVCRLDAVLKSYEPIAIALSGGTDSSVLLASAWRHGVRAIAISVDTGLAPPGELAAARELADRLGVPHVIIPFDMLGIPAVRENRPDRCYVCKRAMMEAIVAEAGRRGCRTVVDGTHADDQPATRPGMRALRELGIRSPFAECGMGKADIEALAADLGVGVRPPSACLATRIPTGEPVTRECLALVGAAEALLAREVPGTIRVRCSGRRAIIEADPAYRRRLERLLGAVKDLGFEDVAIAPGGYEEGGADSWKR</sequence>
<dbReference type="InterPro" id="IPR052188">
    <property type="entry name" value="Ni-pincer_cofactor_biosynth"/>
</dbReference>